<gene>
    <name evidence="2" type="ORF">H4O18_17735</name>
</gene>
<dbReference type="PANTHER" id="PTHR43102:SF2">
    <property type="entry name" value="GAF DOMAIN-CONTAINING PROTEIN"/>
    <property type="match status" value="1"/>
</dbReference>
<accession>A0ABR7QS89</accession>
<dbReference type="Gene3D" id="3.30.450.40">
    <property type="match status" value="1"/>
</dbReference>
<dbReference type="Pfam" id="PF01590">
    <property type="entry name" value="GAF"/>
    <property type="match status" value="1"/>
</dbReference>
<proteinExistence type="predicted"/>
<reference evidence="2 3" key="1">
    <citation type="submission" date="2020-08" db="EMBL/GenBank/DDBJ databases">
        <title>Arenibacter gaetbuli sp. nov., isolated from a sand dune.</title>
        <authorList>
            <person name="Park S."/>
            <person name="Yoon J.-H."/>
        </authorList>
    </citation>
    <scope>NUCLEOTIDE SEQUENCE [LARGE SCALE GENOMIC DNA]</scope>
    <source>
        <strain evidence="2 3">BSSL-BM3</strain>
    </source>
</reference>
<keyword evidence="3" id="KW-1185">Reference proteome</keyword>
<sequence>MNKSKVNGRKLNLDFHEILKTPTDGCYDDLALLAVKIFDVPIAIIALVDSDRMWLKSSVGLKDEHLKSSTELCYSAYLSDDVYIKDKTRVDPRMLSNPVVSGAMGLQFFAAAPLRSSHGPTVGSFCIMDERSRNFTVAESSMLRQLARVVMDYFDLKVNARLLVKDIQKNLGQTYNCS</sequence>
<comment type="caution">
    <text evidence="2">The sequence shown here is derived from an EMBL/GenBank/DDBJ whole genome shotgun (WGS) entry which is preliminary data.</text>
</comment>
<evidence type="ECO:0000313" key="2">
    <source>
        <dbReference type="EMBL" id="MBC8769845.1"/>
    </source>
</evidence>
<evidence type="ECO:0000259" key="1">
    <source>
        <dbReference type="Pfam" id="PF01590"/>
    </source>
</evidence>
<name>A0ABR7QS89_9FLAO</name>
<evidence type="ECO:0000313" key="3">
    <source>
        <dbReference type="Proteomes" id="UP000618952"/>
    </source>
</evidence>
<dbReference type="PANTHER" id="PTHR43102">
    <property type="entry name" value="SLR1143 PROTEIN"/>
    <property type="match status" value="1"/>
</dbReference>
<protein>
    <submittedName>
        <fullName evidence="2">GAF domain-containing protein</fullName>
    </submittedName>
</protein>
<dbReference type="EMBL" id="JACLHY010000023">
    <property type="protein sequence ID" value="MBC8769845.1"/>
    <property type="molecule type" value="Genomic_DNA"/>
</dbReference>
<dbReference type="Proteomes" id="UP000618952">
    <property type="component" value="Unassembled WGS sequence"/>
</dbReference>
<dbReference type="RefSeq" id="WP_187587091.1">
    <property type="nucleotide sequence ID" value="NZ_JACLHY010000023.1"/>
</dbReference>
<feature type="domain" description="GAF" evidence="1">
    <location>
        <begin position="28"/>
        <end position="150"/>
    </location>
</feature>
<dbReference type="InterPro" id="IPR029016">
    <property type="entry name" value="GAF-like_dom_sf"/>
</dbReference>
<dbReference type="InterPro" id="IPR003018">
    <property type="entry name" value="GAF"/>
</dbReference>
<organism evidence="2 3">
    <name type="scientific">Arenibacter arenosicollis</name>
    <dbReference type="NCBI Taxonomy" id="2762274"/>
    <lineage>
        <taxon>Bacteria</taxon>
        <taxon>Pseudomonadati</taxon>
        <taxon>Bacteroidota</taxon>
        <taxon>Flavobacteriia</taxon>
        <taxon>Flavobacteriales</taxon>
        <taxon>Flavobacteriaceae</taxon>
        <taxon>Arenibacter</taxon>
    </lineage>
</organism>
<dbReference type="SUPFAM" id="SSF55781">
    <property type="entry name" value="GAF domain-like"/>
    <property type="match status" value="1"/>
</dbReference>